<accession>A0A091BEK4</accession>
<feature type="non-terminal residue" evidence="1">
    <location>
        <position position="540"/>
    </location>
</feature>
<dbReference type="EMBL" id="AWXU01000039">
    <property type="protein sequence ID" value="KFN49249.1"/>
    <property type="molecule type" value="Genomic_DNA"/>
</dbReference>
<dbReference type="NCBIfam" id="TIGR01643">
    <property type="entry name" value="YD_repeat_2x"/>
    <property type="match status" value="1"/>
</dbReference>
<name>A0A091BEK4_9GAMM</name>
<dbReference type="InterPro" id="IPR006530">
    <property type="entry name" value="YD"/>
</dbReference>
<sequence>MARWGSGHRGNGDSYPNEYHRPQVKAVIHQQGETFTNEIEDFDRFALPTRVTRHSSLGFSRTDLTDYLDDSNTASKWVVGLGARSTNVDLGLVTAETSYHTASLLPHQSFWPHLVTNVAPDVQQTLTWYANGELHTVKDGNDNLTTLSDWYRGVPRAIDYPDGTDHAALVNPLGQITRITDQNGWATNYTYDARGLLASIAYPTGDSVAWNTTTLDFVRTTSTEYGLPAGTWRRTVATGNGRKVTWFDALWRPVLTREYDTANPTGTQRFNATVYDDSGRPVFSAYPRATAASLASFTDGVRTEYDALGRTTRVLQDWEENNPALPDHNRLITLTEYLAGFEIRVTNPRGKQTTTRYFAWDQPDTSMPEEILAPLGVRTEIRRDALGRTDRVRRYGAWDGTTTSVDRTYRYNEQGLLERRWSPEERMTYFDYDLAGNLSASYQCGSSTDSACGWVPGGGWTTDVTTRTYDAMNRLTLVDYPAGTTDVATTYTLDGLPETITAGSVVQEYAYNRRRLLVSERLSGVDAIDWTTEYGYTANG</sequence>
<dbReference type="InterPro" id="IPR031325">
    <property type="entry name" value="RHS_repeat"/>
</dbReference>
<evidence type="ECO:0000313" key="2">
    <source>
        <dbReference type="Proteomes" id="UP000029391"/>
    </source>
</evidence>
<gene>
    <name evidence="1" type="ORF">P873_11835</name>
</gene>
<dbReference type="Gene3D" id="2.180.10.10">
    <property type="entry name" value="RHS repeat-associated core"/>
    <property type="match status" value="1"/>
</dbReference>
<dbReference type="Proteomes" id="UP000029391">
    <property type="component" value="Unassembled WGS sequence"/>
</dbReference>
<dbReference type="Pfam" id="PF05593">
    <property type="entry name" value="RHS_repeat"/>
    <property type="match status" value="1"/>
</dbReference>
<comment type="caution">
    <text evidence="1">The sequence shown here is derived from an EMBL/GenBank/DDBJ whole genome shotgun (WGS) entry which is preliminary data.</text>
</comment>
<protein>
    <submittedName>
        <fullName evidence="1">Uncharacterized protein</fullName>
    </submittedName>
</protein>
<keyword evidence="2" id="KW-1185">Reference proteome</keyword>
<proteinExistence type="predicted"/>
<dbReference type="eggNOG" id="COG3209">
    <property type="taxonomic scope" value="Bacteria"/>
</dbReference>
<evidence type="ECO:0000313" key="1">
    <source>
        <dbReference type="EMBL" id="KFN49249.1"/>
    </source>
</evidence>
<organism evidence="1 2">
    <name type="scientific">Arenimonas composti TR7-09 = DSM 18010</name>
    <dbReference type="NCBI Taxonomy" id="1121013"/>
    <lineage>
        <taxon>Bacteria</taxon>
        <taxon>Pseudomonadati</taxon>
        <taxon>Pseudomonadota</taxon>
        <taxon>Gammaproteobacteria</taxon>
        <taxon>Lysobacterales</taxon>
        <taxon>Lysobacteraceae</taxon>
        <taxon>Arenimonas</taxon>
    </lineage>
</organism>
<reference evidence="1 2" key="1">
    <citation type="submission" date="2013-09" db="EMBL/GenBank/DDBJ databases">
        <title>Genome sequencing of Arenimonas composti.</title>
        <authorList>
            <person name="Chen F."/>
            <person name="Wang G."/>
        </authorList>
    </citation>
    <scope>NUCLEOTIDE SEQUENCE [LARGE SCALE GENOMIC DNA]</scope>
    <source>
        <strain evidence="1 2">TR7-09</strain>
    </source>
</reference>
<dbReference type="AlphaFoldDB" id="A0A091BEK4"/>